<sequence length="316" mass="34312">MPTYLVTGGAGFIGSSIAEALLARGETVRVLDDFSSGRRVNLETLPNKGGKLEVTEGTILDPDTVTRCMRGVDVVFHEAAIPSVVRSVEDPQRTTLANVQGTTVVLDIARKEKVKRVIYAASSSAYGNTKTLPKVETMTPSPLSPYAIAKHAGEQMMRVFASLYGIETLSLRYFNVFGPRQDRKSQYAAVIPNFISAALSGQRPIVFGDGEQTRDFCFIDNVVRANLLAADSPNPLRGEVVNIACGERTSLNALVKYVAEEVGVRLDIDYRPERAGDVRDSLADTSAARALIGYEPLVDIREGLRRTIAAFRATQA</sequence>
<gene>
    <name evidence="2" type="ORF">LZC94_05570</name>
</gene>
<proteinExistence type="predicted"/>
<reference evidence="2 3" key="1">
    <citation type="submission" date="2021-12" db="EMBL/GenBank/DDBJ databases">
        <title>Discovery of the Pendulisporaceae a myxobacterial family with distinct sporulation behavior and unique specialized metabolism.</title>
        <authorList>
            <person name="Garcia R."/>
            <person name="Popoff A."/>
            <person name="Bader C.D."/>
            <person name="Loehr J."/>
            <person name="Walesch S."/>
            <person name="Walt C."/>
            <person name="Boldt J."/>
            <person name="Bunk B."/>
            <person name="Haeckl F.J.F.P.J."/>
            <person name="Gunesch A.P."/>
            <person name="Birkelbach J."/>
            <person name="Nuebel U."/>
            <person name="Pietschmann T."/>
            <person name="Bach T."/>
            <person name="Mueller R."/>
        </authorList>
    </citation>
    <scope>NUCLEOTIDE SEQUENCE [LARGE SCALE GENOMIC DNA]</scope>
    <source>
        <strain evidence="2 3">MSr11954</strain>
    </source>
</reference>
<dbReference type="InterPro" id="IPR020904">
    <property type="entry name" value="Sc_DH/Rdtase_CS"/>
</dbReference>
<evidence type="ECO:0000313" key="2">
    <source>
        <dbReference type="EMBL" id="WXB16744.1"/>
    </source>
</evidence>
<dbReference type="PANTHER" id="PTHR43245">
    <property type="entry name" value="BIFUNCTIONAL POLYMYXIN RESISTANCE PROTEIN ARNA"/>
    <property type="match status" value="1"/>
</dbReference>
<dbReference type="InterPro" id="IPR001509">
    <property type="entry name" value="Epimerase_deHydtase"/>
</dbReference>
<dbReference type="CDD" id="cd05256">
    <property type="entry name" value="UDP_AE_SDR_e"/>
    <property type="match status" value="1"/>
</dbReference>
<dbReference type="EMBL" id="CP089984">
    <property type="protein sequence ID" value="WXB16744.1"/>
    <property type="molecule type" value="Genomic_DNA"/>
</dbReference>
<feature type="domain" description="NAD-dependent epimerase/dehydratase" evidence="1">
    <location>
        <begin position="5"/>
        <end position="244"/>
    </location>
</feature>
<dbReference type="Pfam" id="PF01370">
    <property type="entry name" value="Epimerase"/>
    <property type="match status" value="1"/>
</dbReference>
<dbReference type="Gene3D" id="3.90.25.10">
    <property type="entry name" value="UDP-galactose 4-epimerase, domain 1"/>
    <property type="match status" value="1"/>
</dbReference>
<accession>A0ABZ2M0N0</accession>
<evidence type="ECO:0000313" key="3">
    <source>
        <dbReference type="Proteomes" id="UP001370348"/>
    </source>
</evidence>
<protein>
    <submittedName>
        <fullName evidence="2">SDR family oxidoreductase</fullName>
    </submittedName>
</protein>
<dbReference type="InterPro" id="IPR050177">
    <property type="entry name" value="Lipid_A_modif_metabolic_enz"/>
</dbReference>
<dbReference type="Proteomes" id="UP001370348">
    <property type="component" value="Chromosome"/>
</dbReference>
<dbReference type="Gene3D" id="3.40.50.720">
    <property type="entry name" value="NAD(P)-binding Rossmann-like Domain"/>
    <property type="match status" value="1"/>
</dbReference>
<organism evidence="2 3">
    <name type="scientific">Pendulispora albinea</name>
    <dbReference type="NCBI Taxonomy" id="2741071"/>
    <lineage>
        <taxon>Bacteria</taxon>
        <taxon>Pseudomonadati</taxon>
        <taxon>Myxococcota</taxon>
        <taxon>Myxococcia</taxon>
        <taxon>Myxococcales</taxon>
        <taxon>Sorangiineae</taxon>
        <taxon>Pendulisporaceae</taxon>
        <taxon>Pendulispora</taxon>
    </lineage>
</organism>
<evidence type="ECO:0000259" key="1">
    <source>
        <dbReference type="Pfam" id="PF01370"/>
    </source>
</evidence>
<dbReference type="RefSeq" id="WP_394826374.1">
    <property type="nucleotide sequence ID" value="NZ_CP089984.1"/>
</dbReference>
<keyword evidence="3" id="KW-1185">Reference proteome</keyword>
<dbReference type="PANTHER" id="PTHR43245:SF13">
    <property type="entry name" value="UDP-D-APIOSE_UDP-D-XYLOSE SYNTHASE 2"/>
    <property type="match status" value="1"/>
</dbReference>
<dbReference type="SUPFAM" id="SSF51735">
    <property type="entry name" value="NAD(P)-binding Rossmann-fold domains"/>
    <property type="match status" value="1"/>
</dbReference>
<name>A0ABZ2M0N0_9BACT</name>
<dbReference type="PROSITE" id="PS00061">
    <property type="entry name" value="ADH_SHORT"/>
    <property type="match status" value="1"/>
</dbReference>
<dbReference type="InterPro" id="IPR036291">
    <property type="entry name" value="NAD(P)-bd_dom_sf"/>
</dbReference>